<accession>A0A1I5IKY4</accession>
<sequence>MKLPKGLRAITETHASQTDGLLTGPKAAITVLPDQEQNNEAADIGWSFPNDVSQIISVIIFLTPKTSEIDLVGLKQQGRHSGA</sequence>
<organism evidence="1 2">
    <name type="scientific">Cohaesibacter marisflavi</name>
    <dbReference type="NCBI Taxonomy" id="655353"/>
    <lineage>
        <taxon>Bacteria</taxon>
        <taxon>Pseudomonadati</taxon>
        <taxon>Pseudomonadota</taxon>
        <taxon>Alphaproteobacteria</taxon>
        <taxon>Hyphomicrobiales</taxon>
        <taxon>Cohaesibacteraceae</taxon>
    </lineage>
</organism>
<proteinExistence type="predicted"/>
<dbReference type="EMBL" id="FOVR01000009">
    <property type="protein sequence ID" value="SFO61265.1"/>
    <property type="molecule type" value="Genomic_DNA"/>
</dbReference>
<evidence type="ECO:0000313" key="1">
    <source>
        <dbReference type="EMBL" id="SFO61265.1"/>
    </source>
</evidence>
<evidence type="ECO:0000313" key="2">
    <source>
        <dbReference type="Proteomes" id="UP000199236"/>
    </source>
</evidence>
<dbReference type="STRING" id="655353.SAMN04488056_10964"/>
<gene>
    <name evidence="1" type="ORF">SAMN04488056_10964</name>
</gene>
<keyword evidence="2" id="KW-1185">Reference proteome</keyword>
<protein>
    <submittedName>
        <fullName evidence="1">Uncharacterized protein</fullName>
    </submittedName>
</protein>
<name>A0A1I5IKY4_9HYPH</name>
<dbReference type="AlphaFoldDB" id="A0A1I5IKY4"/>
<dbReference type="Proteomes" id="UP000199236">
    <property type="component" value="Unassembled WGS sequence"/>
</dbReference>
<reference evidence="1 2" key="1">
    <citation type="submission" date="2016-10" db="EMBL/GenBank/DDBJ databases">
        <authorList>
            <person name="de Groot N.N."/>
        </authorList>
    </citation>
    <scope>NUCLEOTIDE SEQUENCE [LARGE SCALE GENOMIC DNA]</scope>
    <source>
        <strain evidence="1 2">CGMCC 1.9157</strain>
    </source>
</reference>